<protein>
    <submittedName>
        <fullName evidence="8">SUN domain-containing protein 2-like</fullName>
    </submittedName>
</protein>
<evidence type="ECO:0000256" key="2">
    <source>
        <dbReference type="ARBA" id="ARBA00022692"/>
    </source>
</evidence>
<keyword evidence="3" id="KW-1133">Transmembrane helix</keyword>
<keyword evidence="5" id="KW-0175">Coiled coil</keyword>
<feature type="coiled-coil region" evidence="5">
    <location>
        <begin position="330"/>
        <end position="379"/>
    </location>
</feature>
<dbReference type="RefSeq" id="XP_006824694.1">
    <property type="nucleotide sequence ID" value="XM_006824631.1"/>
</dbReference>
<evidence type="ECO:0000256" key="5">
    <source>
        <dbReference type="SAM" id="Coils"/>
    </source>
</evidence>
<organism evidence="7 8">
    <name type="scientific">Saccoglossus kowalevskii</name>
    <name type="common">Acorn worm</name>
    <dbReference type="NCBI Taxonomy" id="10224"/>
    <lineage>
        <taxon>Eukaryota</taxon>
        <taxon>Metazoa</taxon>
        <taxon>Hemichordata</taxon>
        <taxon>Enteropneusta</taxon>
        <taxon>Harrimaniidae</taxon>
        <taxon>Saccoglossus</taxon>
    </lineage>
</organism>
<feature type="domain" description="SUN" evidence="6">
    <location>
        <begin position="640"/>
        <end position="801"/>
    </location>
</feature>
<dbReference type="PANTHER" id="PTHR12911">
    <property type="entry name" value="SAD1/UNC-84-LIKE PROTEIN-RELATED"/>
    <property type="match status" value="1"/>
</dbReference>
<evidence type="ECO:0000256" key="1">
    <source>
        <dbReference type="ARBA" id="ARBA00004370"/>
    </source>
</evidence>
<proteinExistence type="predicted"/>
<gene>
    <name evidence="8" type="primary">LOC102806275</name>
</gene>
<accession>A0ABM0MXF3</accession>
<keyword evidence="7" id="KW-1185">Reference proteome</keyword>
<evidence type="ECO:0000256" key="3">
    <source>
        <dbReference type="ARBA" id="ARBA00022989"/>
    </source>
</evidence>
<dbReference type="PANTHER" id="PTHR12911:SF8">
    <property type="entry name" value="KLAROID PROTEIN-RELATED"/>
    <property type="match status" value="1"/>
</dbReference>
<name>A0ABM0MXF3_SACKO</name>
<evidence type="ECO:0000256" key="4">
    <source>
        <dbReference type="ARBA" id="ARBA00023136"/>
    </source>
</evidence>
<dbReference type="PROSITE" id="PS51469">
    <property type="entry name" value="SUN"/>
    <property type="match status" value="1"/>
</dbReference>
<reference evidence="8" key="1">
    <citation type="submission" date="2025-08" db="UniProtKB">
        <authorList>
            <consortium name="RefSeq"/>
        </authorList>
    </citation>
    <scope>IDENTIFICATION</scope>
    <source>
        <tissue evidence="8">Testes</tissue>
    </source>
</reference>
<feature type="coiled-coil region" evidence="5">
    <location>
        <begin position="50"/>
        <end position="77"/>
    </location>
</feature>
<keyword evidence="4" id="KW-0472">Membrane</keyword>
<dbReference type="Proteomes" id="UP000694865">
    <property type="component" value="Unplaced"/>
</dbReference>
<feature type="coiled-coil region" evidence="5">
    <location>
        <begin position="276"/>
        <end position="303"/>
    </location>
</feature>
<dbReference type="GeneID" id="102806275"/>
<dbReference type="InterPro" id="IPR012919">
    <property type="entry name" value="SUN_dom"/>
</dbReference>
<dbReference type="Gene3D" id="2.60.120.260">
    <property type="entry name" value="Galactose-binding domain-like"/>
    <property type="match status" value="1"/>
</dbReference>
<dbReference type="InterPro" id="IPR045119">
    <property type="entry name" value="SUN1-5"/>
</dbReference>
<sequence>MQNESMIIEKVSKLESVLVLLSSDVTSFGGRIDTIESAIELNESEEPDLIRRLRSDLDAIVTDIKELQRELKLLHSESSAEMFESMQSEILNLKSAVAVLQDGREYAMSSLSVNEDIVNLKGAITQLQTGTDLTALTNLQTEITSLKTDIFELQGFINAGTDTKLDMQSLFSRLDSVETNINVIRATNSEHESSSVQSSGLFSQLNSEIASLKLRSDAVKQLQQDVAVLKADQRISDIQTDVSFLKTEFASIHHLQDDMTSHNMIFSQLQRDMASVKVDRDVISELQSEVASLKQELLLLLARTQSEYWMTNSEHSRTSTENSVLIMSDISGLEREISSIKSDLASLNLKASFALQQDLDSISRRVRNVESDIVSLKSEVITVKSSSQAADADLSSFTLRVQKLNSDLNSMRIDVDTLMHSMKDTTTTRLQEAEAAILALKMSRSADASSVADDGDMVNIMADGTTVKVKKETILNTADGGGGWFSTEDGGQFANDLKNIKVDVNTLKEKHIQILKELHKCCRNETFFTILIKDNIADILNQVLEEDDKIGGWFHDHFVTRDEYRTDIQELRVRLQELIVMRSKYYKKTVNINQTDSHHASFVGDISITEDRIRDIVNDALNMYSADKIGMVDYALESAGGSVISTRCSETHESKTALLSIFGIPLWYSANSARTAIQPDVQPGNCWAFKGTEGYLVIHLSGVVKPTSFSLEHIPKSLSPNGNIDSAPKNFSVWGLDDERTLDGVHLGTYIYDQDGPPLQFFIAENEDAASFPIVELKIHSNHGNIEFTCLYRFRVHGVLQKK</sequence>
<evidence type="ECO:0000313" key="8">
    <source>
        <dbReference type="RefSeq" id="XP_006824694.1"/>
    </source>
</evidence>
<keyword evidence="2" id="KW-0812">Transmembrane</keyword>
<comment type="subcellular location">
    <subcellularLocation>
        <location evidence="1">Membrane</location>
    </subcellularLocation>
</comment>
<evidence type="ECO:0000313" key="7">
    <source>
        <dbReference type="Proteomes" id="UP000694865"/>
    </source>
</evidence>
<dbReference type="Pfam" id="PF07738">
    <property type="entry name" value="Sad1_UNC"/>
    <property type="match status" value="1"/>
</dbReference>
<evidence type="ECO:0000259" key="6">
    <source>
        <dbReference type="PROSITE" id="PS51469"/>
    </source>
</evidence>